<dbReference type="Gene3D" id="1.10.287.90">
    <property type="match status" value="1"/>
</dbReference>
<keyword evidence="5" id="KW-0679">Respiratory chain</keyword>
<evidence type="ECO:0000256" key="4">
    <source>
        <dbReference type="ARBA" id="ARBA00022448"/>
    </source>
</evidence>
<dbReference type="GO" id="GO:0004129">
    <property type="term" value="F:cytochrome-c oxidase activity"/>
    <property type="evidence" value="ECO:0007669"/>
    <property type="project" value="UniProtKB-EC"/>
</dbReference>
<dbReference type="STRING" id="1266925.GCA_000619905_01503"/>
<comment type="catalytic activity">
    <reaction evidence="12">
        <text>4 Fe(II)-[cytochrome c] + O2 + 8 H(+)(in) = 4 Fe(III)-[cytochrome c] + 2 H2O + 4 H(+)(out)</text>
        <dbReference type="Rhea" id="RHEA:11436"/>
        <dbReference type="Rhea" id="RHEA-COMP:10350"/>
        <dbReference type="Rhea" id="RHEA-COMP:14399"/>
        <dbReference type="ChEBI" id="CHEBI:15377"/>
        <dbReference type="ChEBI" id="CHEBI:15378"/>
        <dbReference type="ChEBI" id="CHEBI:15379"/>
        <dbReference type="ChEBI" id="CHEBI:29033"/>
        <dbReference type="ChEBI" id="CHEBI:29034"/>
        <dbReference type="EC" id="7.1.1.9"/>
    </reaction>
</comment>
<keyword evidence="7" id="KW-1278">Translocase</keyword>
<dbReference type="AlphaFoldDB" id="A0A1I5EUX4"/>
<organism evidence="16 17">
    <name type="scientific">Nitrosospira briensis</name>
    <dbReference type="NCBI Taxonomy" id="35799"/>
    <lineage>
        <taxon>Bacteria</taxon>
        <taxon>Pseudomonadati</taxon>
        <taxon>Pseudomonadota</taxon>
        <taxon>Betaproteobacteria</taxon>
        <taxon>Nitrosomonadales</taxon>
        <taxon>Nitrosomonadaceae</taxon>
        <taxon>Nitrosospira</taxon>
    </lineage>
</organism>
<dbReference type="EMBL" id="FOVJ01000009">
    <property type="protein sequence ID" value="SFO15219.1"/>
    <property type="molecule type" value="Genomic_DNA"/>
</dbReference>
<dbReference type="PANTHER" id="PTHR22888">
    <property type="entry name" value="CYTOCHROME C OXIDASE, SUBUNIT II"/>
    <property type="match status" value="1"/>
</dbReference>
<evidence type="ECO:0000256" key="5">
    <source>
        <dbReference type="ARBA" id="ARBA00022660"/>
    </source>
</evidence>
<dbReference type="Pfam" id="PF02790">
    <property type="entry name" value="COX2_TM"/>
    <property type="match status" value="1"/>
</dbReference>
<dbReference type="EC" id="7.1.1.9" evidence="3"/>
<dbReference type="PRINTS" id="PR01166">
    <property type="entry name" value="CYCOXIDASEII"/>
</dbReference>
<dbReference type="Gene3D" id="2.60.40.420">
    <property type="entry name" value="Cupredoxins - blue copper proteins"/>
    <property type="match status" value="1"/>
</dbReference>
<dbReference type="PANTHER" id="PTHR22888:SF9">
    <property type="entry name" value="CYTOCHROME C OXIDASE SUBUNIT 2"/>
    <property type="match status" value="1"/>
</dbReference>
<evidence type="ECO:0000256" key="13">
    <source>
        <dbReference type="SAM" id="Phobius"/>
    </source>
</evidence>
<dbReference type="InterPro" id="IPR045187">
    <property type="entry name" value="CcO_II"/>
</dbReference>
<proteinExistence type="inferred from homology"/>
<dbReference type="InterPro" id="IPR011759">
    <property type="entry name" value="Cyt_c_oxidase_su2_TM_dom"/>
</dbReference>
<evidence type="ECO:0000259" key="15">
    <source>
        <dbReference type="PROSITE" id="PS50999"/>
    </source>
</evidence>
<dbReference type="InterPro" id="IPR036257">
    <property type="entry name" value="Cyt_c_oxidase_su2_TM_sf"/>
</dbReference>
<feature type="transmembrane region" description="Helical" evidence="13">
    <location>
        <begin position="66"/>
        <end position="87"/>
    </location>
</feature>
<feature type="transmembrane region" description="Helical" evidence="13">
    <location>
        <begin position="108"/>
        <end position="126"/>
    </location>
</feature>
<evidence type="ECO:0000256" key="10">
    <source>
        <dbReference type="ARBA" id="ARBA00023136"/>
    </source>
</evidence>
<evidence type="ECO:0000259" key="14">
    <source>
        <dbReference type="PROSITE" id="PS50857"/>
    </source>
</evidence>
<dbReference type="SUPFAM" id="SSF81464">
    <property type="entry name" value="Cytochrome c oxidase subunit II-like, transmembrane region"/>
    <property type="match status" value="1"/>
</dbReference>
<dbReference type="InterPro" id="IPR002429">
    <property type="entry name" value="CcO_II-like_C"/>
</dbReference>
<evidence type="ECO:0000256" key="3">
    <source>
        <dbReference type="ARBA" id="ARBA00012949"/>
    </source>
</evidence>
<dbReference type="GO" id="GO:0005507">
    <property type="term" value="F:copper ion binding"/>
    <property type="evidence" value="ECO:0007669"/>
    <property type="project" value="InterPro"/>
</dbReference>
<accession>A0A1I5EUX4</accession>
<feature type="domain" description="Cytochrome oxidase subunit II transmembrane region profile" evidence="15">
    <location>
        <begin position="41"/>
        <end position="136"/>
    </location>
</feature>
<dbReference type="GO" id="GO:0016020">
    <property type="term" value="C:membrane"/>
    <property type="evidence" value="ECO:0007669"/>
    <property type="project" value="UniProtKB-SubCell"/>
</dbReference>
<feature type="non-terminal residue" evidence="16">
    <location>
        <position position="177"/>
    </location>
</feature>
<gene>
    <name evidence="16" type="ORF">SAMN05216386_2766</name>
</gene>
<evidence type="ECO:0000313" key="16">
    <source>
        <dbReference type="EMBL" id="SFO15219.1"/>
    </source>
</evidence>
<evidence type="ECO:0000256" key="6">
    <source>
        <dbReference type="ARBA" id="ARBA00022692"/>
    </source>
</evidence>
<protein>
    <recommendedName>
        <fullName evidence="3">cytochrome-c oxidase</fullName>
        <ecNumber evidence="3">7.1.1.9</ecNumber>
    </recommendedName>
    <alternativeName>
        <fullName evidence="11">Cytochrome c oxidase polypeptide II</fullName>
    </alternativeName>
</protein>
<comment type="similarity">
    <text evidence="2">Belongs to the cytochrome c oxidase subunit 2 family.</text>
</comment>
<keyword evidence="4" id="KW-0813">Transport</keyword>
<dbReference type="PROSITE" id="PS50857">
    <property type="entry name" value="COX2_CUA"/>
    <property type="match status" value="1"/>
</dbReference>
<feature type="domain" description="Cytochrome oxidase subunit II copper A binding" evidence="14">
    <location>
        <begin position="137"/>
        <end position="177"/>
    </location>
</feature>
<evidence type="ECO:0000256" key="9">
    <source>
        <dbReference type="ARBA" id="ARBA00022989"/>
    </source>
</evidence>
<keyword evidence="6 13" id="KW-0812">Transmembrane</keyword>
<keyword evidence="17" id="KW-1185">Reference proteome</keyword>
<dbReference type="PROSITE" id="PS50999">
    <property type="entry name" value="COX2_TM"/>
    <property type="match status" value="1"/>
</dbReference>
<evidence type="ECO:0000256" key="1">
    <source>
        <dbReference type="ARBA" id="ARBA00004141"/>
    </source>
</evidence>
<comment type="subcellular location">
    <subcellularLocation>
        <location evidence="1">Membrane</location>
        <topology evidence="1">Multi-pass membrane protein</topology>
    </subcellularLocation>
</comment>
<evidence type="ECO:0000256" key="7">
    <source>
        <dbReference type="ARBA" id="ARBA00022967"/>
    </source>
</evidence>
<dbReference type="SUPFAM" id="SSF49503">
    <property type="entry name" value="Cupredoxins"/>
    <property type="match status" value="1"/>
</dbReference>
<keyword evidence="8" id="KW-0249">Electron transport</keyword>
<evidence type="ECO:0000256" key="2">
    <source>
        <dbReference type="ARBA" id="ARBA00007866"/>
    </source>
</evidence>
<keyword evidence="9 13" id="KW-1133">Transmembrane helix</keyword>
<dbReference type="Proteomes" id="UP000183107">
    <property type="component" value="Unassembled WGS sequence"/>
</dbReference>
<sequence>MTSVVERMFGYQVGENMSSKAAASIMGMVTIALYSGLGMAAADPHQLNLPEPQTIIARQIYDQHTMILWICLVIFVGVFGVMFYSVLKHRKSLNYKAANFHHSTTVEIIWTIIPFFILVGMAYPATKTVIAMKDTSSPDITIKTTGYQWKWGYDYLTGEGEGISFLSTLSTPRDQIE</sequence>
<dbReference type="GO" id="GO:0042773">
    <property type="term" value="P:ATP synthesis coupled electron transport"/>
    <property type="evidence" value="ECO:0007669"/>
    <property type="project" value="TreeGrafter"/>
</dbReference>
<reference evidence="17" key="1">
    <citation type="submission" date="2016-10" db="EMBL/GenBank/DDBJ databases">
        <authorList>
            <person name="Varghese N."/>
        </authorList>
    </citation>
    <scope>NUCLEOTIDE SEQUENCE [LARGE SCALE GENOMIC DNA]</scope>
    <source>
        <strain evidence="17">Nsp8</strain>
    </source>
</reference>
<evidence type="ECO:0000256" key="12">
    <source>
        <dbReference type="ARBA" id="ARBA00047816"/>
    </source>
</evidence>
<feature type="transmembrane region" description="Helical" evidence="13">
    <location>
        <begin position="21"/>
        <end position="42"/>
    </location>
</feature>
<dbReference type="InterPro" id="IPR008972">
    <property type="entry name" value="Cupredoxin"/>
</dbReference>
<keyword evidence="10 13" id="KW-0472">Membrane</keyword>
<name>A0A1I5EUX4_9PROT</name>
<evidence type="ECO:0000313" key="17">
    <source>
        <dbReference type="Proteomes" id="UP000183107"/>
    </source>
</evidence>
<evidence type="ECO:0000256" key="8">
    <source>
        <dbReference type="ARBA" id="ARBA00022982"/>
    </source>
</evidence>
<evidence type="ECO:0000256" key="11">
    <source>
        <dbReference type="ARBA" id="ARBA00031389"/>
    </source>
</evidence>